<keyword evidence="3" id="KW-1185">Reference proteome</keyword>
<gene>
    <name evidence="2" type="ORF">COCSADRAFT_149174</name>
</gene>
<dbReference type="GeneID" id="19131481"/>
<name>M2SEK9_COCSN</name>
<dbReference type="KEGG" id="bsc:COCSADRAFT_149174"/>
<accession>M2SEK9</accession>
<evidence type="ECO:0000313" key="2">
    <source>
        <dbReference type="EMBL" id="EMD60895.1"/>
    </source>
</evidence>
<feature type="region of interest" description="Disordered" evidence="1">
    <location>
        <begin position="43"/>
        <end position="82"/>
    </location>
</feature>
<sequence length="456" mass="51370">MATQRSMRSLLQAIALLVLVFVLITGAGIFQYGDSLPRTKFSLSGNSNSSPPAKPEEAFKDQPAQPPDLTPSLPPSTKGNATLRAQAPPYVRAIMDPADVTFPRLECPQPNLERYNYLGRASEPTIHAQLPRYFFALDLHQCVDLLPRLIGSILETMLFLGPPNCVLSIIEGRSDDGTFEVLDELRSNMELLGIKYHLQSSDVNPMAEGTDRIEALAGLRNLALKDLIECPEHYDKDTTVIFSNDIAPCMEDFLELIHQRKFQGADQTCAMDWTYAGDNPTFYDVWIARGMTGDLFFRIPPEDGSWDFAWDLFWNDEKSKSRLAASKPFQVFSCWNGMTAFTAKPIMEKKIKFRGHIEGECFQGEPKLFAKDMWFHGHGKIAVVPSINVEYSDKAAKKIKALKGYTYSHVENEGDDIEINWETSPPEQVKCMPEHTRQSFRPWDEGLRSNGSMGRT</sequence>
<evidence type="ECO:0000313" key="3">
    <source>
        <dbReference type="Proteomes" id="UP000016934"/>
    </source>
</evidence>
<reference evidence="2 3" key="1">
    <citation type="journal article" date="2012" name="PLoS Pathog.">
        <title>Diverse lifestyles and strategies of plant pathogenesis encoded in the genomes of eighteen Dothideomycetes fungi.</title>
        <authorList>
            <person name="Ohm R.A."/>
            <person name="Feau N."/>
            <person name="Henrissat B."/>
            <person name="Schoch C.L."/>
            <person name="Horwitz B.A."/>
            <person name="Barry K.W."/>
            <person name="Condon B.J."/>
            <person name="Copeland A.C."/>
            <person name="Dhillon B."/>
            <person name="Glaser F."/>
            <person name="Hesse C.N."/>
            <person name="Kosti I."/>
            <person name="LaButti K."/>
            <person name="Lindquist E.A."/>
            <person name="Lucas S."/>
            <person name="Salamov A.A."/>
            <person name="Bradshaw R.E."/>
            <person name="Ciuffetti L."/>
            <person name="Hamelin R.C."/>
            <person name="Kema G.H.J."/>
            <person name="Lawrence C."/>
            <person name="Scott J.A."/>
            <person name="Spatafora J.W."/>
            <person name="Turgeon B.G."/>
            <person name="de Wit P.J.G.M."/>
            <person name="Zhong S."/>
            <person name="Goodwin S.B."/>
            <person name="Grigoriev I.V."/>
        </authorList>
    </citation>
    <scope>NUCLEOTIDE SEQUENCE [LARGE SCALE GENOMIC DNA]</scope>
    <source>
        <strain evidence="3">ND90Pr / ATCC 201652</strain>
    </source>
</reference>
<dbReference type="eggNOG" id="ENOG502QRBX">
    <property type="taxonomic scope" value="Eukaryota"/>
</dbReference>
<organism evidence="2 3">
    <name type="scientific">Cochliobolus sativus (strain ND90Pr / ATCC 201652)</name>
    <name type="common">Common root rot and spot blotch fungus</name>
    <name type="synonym">Bipolaris sorokiniana</name>
    <dbReference type="NCBI Taxonomy" id="665912"/>
    <lineage>
        <taxon>Eukaryota</taxon>
        <taxon>Fungi</taxon>
        <taxon>Dikarya</taxon>
        <taxon>Ascomycota</taxon>
        <taxon>Pezizomycotina</taxon>
        <taxon>Dothideomycetes</taxon>
        <taxon>Pleosporomycetidae</taxon>
        <taxon>Pleosporales</taxon>
        <taxon>Pleosporineae</taxon>
        <taxon>Pleosporaceae</taxon>
        <taxon>Bipolaris</taxon>
    </lineage>
</organism>
<dbReference type="OrthoDB" id="262547at2759"/>
<dbReference type="RefSeq" id="XP_007703264.1">
    <property type="nucleotide sequence ID" value="XM_007705074.1"/>
</dbReference>
<dbReference type="HOGENOM" id="CLU_036740_1_0_1"/>
<dbReference type="OMA" id="CYMGEPT"/>
<dbReference type="PANTHER" id="PTHR34144:SF5">
    <property type="entry name" value="ALPHA-1,3-MANNOSYLTRANSFERASE CMT1"/>
    <property type="match status" value="1"/>
</dbReference>
<dbReference type="EMBL" id="KB445649">
    <property type="protein sequence ID" value="EMD60895.1"/>
    <property type="molecule type" value="Genomic_DNA"/>
</dbReference>
<dbReference type="Proteomes" id="UP000016934">
    <property type="component" value="Unassembled WGS sequence"/>
</dbReference>
<evidence type="ECO:0000256" key="1">
    <source>
        <dbReference type="SAM" id="MobiDB-lite"/>
    </source>
</evidence>
<dbReference type="AlphaFoldDB" id="M2SEK9"/>
<feature type="compositionally biased region" description="Pro residues" evidence="1">
    <location>
        <begin position="64"/>
        <end position="74"/>
    </location>
</feature>
<dbReference type="PANTHER" id="PTHR34144">
    <property type="entry name" value="CHROMOSOME 8, WHOLE GENOME SHOTGUN SEQUENCE"/>
    <property type="match status" value="1"/>
</dbReference>
<reference evidence="3" key="2">
    <citation type="journal article" date="2013" name="PLoS Genet.">
        <title>Comparative genome structure, secondary metabolite, and effector coding capacity across Cochliobolus pathogens.</title>
        <authorList>
            <person name="Condon B.J."/>
            <person name="Leng Y."/>
            <person name="Wu D."/>
            <person name="Bushley K.E."/>
            <person name="Ohm R.A."/>
            <person name="Otillar R."/>
            <person name="Martin J."/>
            <person name="Schackwitz W."/>
            <person name="Grimwood J."/>
            <person name="MohdZainudin N."/>
            <person name="Xue C."/>
            <person name="Wang R."/>
            <person name="Manning V.A."/>
            <person name="Dhillon B."/>
            <person name="Tu Z.J."/>
            <person name="Steffenson B.J."/>
            <person name="Salamov A."/>
            <person name="Sun H."/>
            <person name="Lowry S."/>
            <person name="LaButti K."/>
            <person name="Han J."/>
            <person name="Copeland A."/>
            <person name="Lindquist E."/>
            <person name="Barry K."/>
            <person name="Schmutz J."/>
            <person name="Baker S.E."/>
            <person name="Ciuffetti L.M."/>
            <person name="Grigoriev I.V."/>
            <person name="Zhong S."/>
            <person name="Turgeon B.G."/>
        </authorList>
    </citation>
    <scope>NUCLEOTIDE SEQUENCE [LARGE SCALE GENOMIC DNA]</scope>
    <source>
        <strain evidence="3">ND90Pr / ATCC 201652</strain>
    </source>
</reference>
<dbReference type="InterPro" id="IPR021047">
    <property type="entry name" value="Mannosyltransferase_CMT1"/>
</dbReference>
<proteinExistence type="predicted"/>
<keyword evidence="2" id="KW-0808">Transferase</keyword>
<protein>
    <submittedName>
        <fullName evidence="2">Glycosyltransferase family 69 protein</fullName>
    </submittedName>
</protein>
<dbReference type="GO" id="GO:0016740">
    <property type="term" value="F:transferase activity"/>
    <property type="evidence" value="ECO:0007669"/>
    <property type="project" value="UniProtKB-KW"/>
</dbReference>
<dbReference type="Pfam" id="PF11735">
    <property type="entry name" value="CAP59_mtransfer"/>
    <property type="match status" value="1"/>
</dbReference>